<proteinExistence type="predicted"/>
<accession>A0ACB7WZV1</accession>
<comment type="caution">
    <text evidence="1">The sequence shown here is derived from an EMBL/GenBank/DDBJ whole genome shotgun (WGS) entry which is preliminary data.</text>
</comment>
<dbReference type="Proteomes" id="UP000828048">
    <property type="component" value="Chromosome 2"/>
</dbReference>
<reference evidence="1 2" key="1">
    <citation type="journal article" date="2021" name="Hortic Res">
        <title>High-quality reference genome and annotation aids understanding of berry development for evergreen blueberry (Vaccinium darrowii).</title>
        <authorList>
            <person name="Yu J."/>
            <person name="Hulse-Kemp A.M."/>
            <person name="Babiker E."/>
            <person name="Staton M."/>
        </authorList>
    </citation>
    <scope>NUCLEOTIDE SEQUENCE [LARGE SCALE GENOMIC DNA]</scope>
    <source>
        <strain evidence="2">cv. NJ 8807/NJ 8810</strain>
        <tissue evidence="1">Young leaf</tissue>
    </source>
</reference>
<evidence type="ECO:0000313" key="2">
    <source>
        <dbReference type="Proteomes" id="UP000828048"/>
    </source>
</evidence>
<keyword evidence="2" id="KW-1185">Reference proteome</keyword>
<sequence>MPKRLALLLYIALVWCCFNNTPTYCLANETDRLALISFKGSIDQDPFGALNSWNDSLHYCDWEGIACSRRHRDRVTELNLRSQGLVGSLSPHIGNLSFLRIIVLQNNSFHGPVPQEIGRLFRLRALELSNNSFGQIPKNLSSCSNLEYLNLIDNHLTGNIPGELGSLAKLEALGLGINNLSGTIPLSLMNLSSLSKVSLLECNLHGEIPAEINRLQTLRFVQLGNNNLSGKIPSGLFNISTISYLDVDSNKLHGSISFDTGSSTFALTNLQRIYLYSNQFAGMIPTSLLNATGLEEIDLSKNSFTGPMPKDLGKISCLQSINVGKIKCILAILQPVSQPFDQIMLGPSHLDPFRPSEDRTIPLSVIAERTKLTVEDVEYLLMKSLSVHLIEGIIDQVEGTVHVSWVQPRVLGISQIKSLRDRLDNWVDKVHTALLSVEAETPDLVAA</sequence>
<organism evidence="1 2">
    <name type="scientific">Vaccinium darrowii</name>
    <dbReference type="NCBI Taxonomy" id="229202"/>
    <lineage>
        <taxon>Eukaryota</taxon>
        <taxon>Viridiplantae</taxon>
        <taxon>Streptophyta</taxon>
        <taxon>Embryophyta</taxon>
        <taxon>Tracheophyta</taxon>
        <taxon>Spermatophyta</taxon>
        <taxon>Magnoliopsida</taxon>
        <taxon>eudicotyledons</taxon>
        <taxon>Gunneridae</taxon>
        <taxon>Pentapetalae</taxon>
        <taxon>asterids</taxon>
        <taxon>Ericales</taxon>
        <taxon>Ericaceae</taxon>
        <taxon>Vaccinioideae</taxon>
        <taxon>Vaccinieae</taxon>
        <taxon>Vaccinium</taxon>
    </lineage>
</organism>
<name>A0ACB7WZV1_9ERIC</name>
<dbReference type="EMBL" id="CM037152">
    <property type="protein sequence ID" value="KAH7833936.1"/>
    <property type="molecule type" value="Genomic_DNA"/>
</dbReference>
<gene>
    <name evidence="1" type="ORF">Vadar_011245</name>
</gene>
<evidence type="ECO:0000313" key="1">
    <source>
        <dbReference type="EMBL" id="KAH7833936.1"/>
    </source>
</evidence>
<protein>
    <submittedName>
        <fullName evidence="1">Uncharacterized protein</fullName>
    </submittedName>
</protein>